<reference evidence="1 2" key="1">
    <citation type="submission" date="2016-10" db="EMBL/GenBank/DDBJ databases">
        <authorList>
            <person name="de Groot N.N."/>
        </authorList>
    </citation>
    <scope>NUCLEOTIDE SEQUENCE [LARGE SCALE GENOMIC DNA]</scope>
    <source>
        <strain evidence="1 2">DSM 44149</strain>
    </source>
</reference>
<sequence length="221" mass="24538">MHFTRFEFNTARRGARSLLASPQKLHAAVRAAFPATAGTGSDGRLLWRIDQRPHQVHLYLVSPQKPDLTHLVEQAGWPTTHTWDTRDYTPLLAKLNTGDVWAFRLKANPVGNRRKTSDSTRSQRFGHVTVDQQTQWLLHRAPGNGFTIPAGAHKEPDVAVRGREVLKFTRNHATVTLATAVFEGTLEINDVELFRHSLINGIGPAKGYGCGLLTLAPARRG</sequence>
<dbReference type="eggNOG" id="ENOG5030BEK">
    <property type="taxonomic scope" value="Bacteria"/>
</dbReference>
<keyword evidence="2" id="KW-1185">Reference proteome</keyword>
<dbReference type="EMBL" id="LT629701">
    <property type="protein sequence ID" value="SDM82709.1"/>
    <property type="molecule type" value="Genomic_DNA"/>
</dbReference>
<dbReference type="CDD" id="cd09727">
    <property type="entry name" value="Cas6_I-E"/>
    <property type="match status" value="1"/>
</dbReference>
<dbReference type="AlphaFoldDB" id="A0A1G9WDY3"/>
<dbReference type="Proteomes" id="UP000183376">
    <property type="component" value="Chromosome I"/>
</dbReference>
<dbReference type="Pfam" id="PF08798">
    <property type="entry name" value="CRISPR_assoc"/>
    <property type="match status" value="1"/>
</dbReference>
<proteinExistence type="predicted"/>
<name>A0A1G9WDY3_ALLAB</name>
<evidence type="ECO:0000313" key="1">
    <source>
        <dbReference type="EMBL" id="SDM82709.1"/>
    </source>
</evidence>
<gene>
    <name evidence="1" type="ORF">SAMN04489726_3555</name>
</gene>
<dbReference type="Gene3D" id="3.30.70.1200">
    <property type="entry name" value="Crispr-associated protein, domain 1"/>
    <property type="match status" value="1"/>
</dbReference>
<dbReference type="OrthoDB" id="9795689at2"/>
<protein>
    <submittedName>
        <fullName evidence="1">CRISPR-associated protein, Cse3 family</fullName>
    </submittedName>
</protein>
<dbReference type="Gene3D" id="3.30.70.1210">
    <property type="entry name" value="Crispr-associated protein, domain 2"/>
    <property type="match status" value="1"/>
</dbReference>
<accession>A0A1G9WDY3</accession>
<evidence type="ECO:0000313" key="2">
    <source>
        <dbReference type="Proteomes" id="UP000183376"/>
    </source>
</evidence>
<dbReference type="SUPFAM" id="SSF117987">
    <property type="entry name" value="CRISPR-associated protein"/>
    <property type="match status" value="2"/>
</dbReference>
<dbReference type="RefSeq" id="WP_030429674.1">
    <property type="nucleotide sequence ID" value="NZ_JOEF01000008.1"/>
</dbReference>
<dbReference type="InterPro" id="IPR010179">
    <property type="entry name" value="CRISPR-assoc_prot_Cse3"/>
</dbReference>
<dbReference type="NCBIfam" id="TIGR01907">
    <property type="entry name" value="casE_Cse3"/>
    <property type="match status" value="1"/>
</dbReference>
<organism evidence="1 2">
    <name type="scientific">Allokutzneria albata</name>
    <name type="common">Kibdelosporangium albatum</name>
    <dbReference type="NCBI Taxonomy" id="211114"/>
    <lineage>
        <taxon>Bacteria</taxon>
        <taxon>Bacillati</taxon>
        <taxon>Actinomycetota</taxon>
        <taxon>Actinomycetes</taxon>
        <taxon>Pseudonocardiales</taxon>
        <taxon>Pseudonocardiaceae</taxon>
        <taxon>Allokutzneria</taxon>
    </lineage>
</organism>
<dbReference type="SMART" id="SM01101">
    <property type="entry name" value="CRISPR_assoc"/>
    <property type="match status" value="1"/>
</dbReference>
<dbReference type="STRING" id="211114.SAMN04489726_3555"/>